<dbReference type="GO" id="GO:0003677">
    <property type="term" value="F:DNA binding"/>
    <property type="evidence" value="ECO:0007669"/>
    <property type="project" value="UniProtKB-KW"/>
</dbReference>
<keyword evidence="10" id="KW-1185">Reference proteome</keyword>
<dbReference type="PANTHER" id="PTHR33568:SF3">
    <property type="entry name" value="DNA-DIRECTED DNA POLYMERASE"/>
    <property type="match status" value="1"/>
</dbReference>
<feature type="domain" description="DNA-directed DNA polymerase family B mitochondria/virus" evidence="9">
    <location>
        <begin position="35"/>
        <end position="89"/>
    </location>
</feature>
<comment type="similarity">
    <text evidence="1">Belongs to the DNA polymerase type-B family.</text>
</comment>
<evidence type="ECO:0000256" key="4">
    <source>
        <dbReference type="ARBA" id="ARBA00022695"/>
    </source>
</evidence>
<evidence type="ECO:0000256" key="8">
    <source>
        <dbReference type="ARBA" id="ARBA00049244"/>
    </source>
</evidence>
<comment type="catalytic activity">
    <reaction evidence="8">
        <text>DNA(n) + a 2'-deoxyribonucleoside 5'-triphosphate = DNA(n+1) + diphosphate</text>
        <dbReference type="Rhea" id="RHEA:22508"/>
        <dbReference type="Rhea" id="RHEA-COMP:17339"/>
        <dbReference type="Rhea" id="RHEA-COMP:17340"/>
        <dbReference type="ChEBI" id="CHEBI:33019"/>
        <dbReference type="ChEBI" id="CHEBI:61560"/>
        <dbReference type="ChEBI" id="CHEBI:173112"/>
        <dbReference type="EC" id="2.7.7.7"/>
    </reaction>
</comment>
<dbReference type="InterPro" id="IPR004868">
    <property type="entry name" value="DNA-dir_DNA_pol_B_mt/vir"/>
</dbReference>
<dbReference type="InterPro" id="IPR023211">
    <property type="entry name" value="DNA_pol_palm_dom_sf"/>
</dbReference>
<evidence type="ECO:0000313" key="11">
    <source>
        <dbReference type="WBParaSite" id="Gr19_v10_g10043.t1"/>
    </source>
</evidence>
<proteinExistence type="inferred from homology"/>
<dbReference type="PANTHER" id="PTHR33568">
    <property type="entry name" value="DNA POLYMERASE"/>
    <property type="match status" value="1"/>
</dbReference>
<keyword evidence="6" id="KW-0239">DNA-directed DNA polymerase</keyword>
<evidence type="ECO:0000256" key="5">
    <source>
        <dbReference type="ARBA" id="ARBA00022705"/>
    </source>
</evidence>
<dbReference type="GO" id="GO:0000166">
    <property type="term" value="F:nucleotide binding"/>
    <property type="evidence" value="ECO:0007669"/>
    <property type="project" value="InterPro"/>
</dbReference>
<protein>
    <recommendedName>
        <fullName evidence="2">DNA-directed DNA polymerase</fullName>
        <ecNumber evidence="2">2.7.7.7</ecNumber>
    </recommendedName>
</protein>
<keyword evidence="5" id="KW-0235">DNA replication</keyword>
<reference evidence="11" key="1">
    <citation type="submission" date="2022-11" db="UniProtKB">
        <authorList>
            <consortium name="WormBaseParasite"/>
        </authorList>
    </citation>
    <scope>IDENTIFICATION</scope>
</reference>
<organism evidence="10 11">
    <name type="scientific">Globodera rostochiensis</name>
    <name type="common">Golden nematode worm</name>
    <name type="synonym">Heterodera rostochiensis</name>
    <dbReference type="NCBI Taxonomy" id="31243"/>
    <lineage>
        <taxon>Eukaryota</taxon>
        <taxon>Metazoa</taxon>
        <taxon>Ecdysozoa</taxon>
        <taxon>Nematoda</taxon>
        <taxon>Chromadorea</taxon>
        <taxon>Rhabditida</taxon>
        <taxon>Tylenchina</taxon>
        <taxon>Tylenchomorpha</taxon>
        <taxon>Tylenchoidea</taxon>
        <taxon>Heteroderidae</taxon>
        <taxon>Heteroderinae</taxon>
        <taxon>Globodera</taxon>
    </lineage>
</organism>
<dbReference type="InterPro" id="IPR043502">
    <property type="entry name" value="DNA/RNA_pol_sf"/>
</dbReference>
<dbReference type="WBParaSite" id="Gr19_v10_g10043.t1">
    <property type="protein sequence ID" value="Gr19_v10_g10043.t1"/>
    <property type="gene ID" value="Gr19_v10_g10043"/>
</dbReference>
<dbReference type="AlphaFoldDB" id="A0A914GPS8"/>
<keyword evidence="3" id="KW-0808">Transferase</keyword>
<dbReference type="Gene3D" id="3.90.1600.10">
    <property type="entry name" value="Palm domain of DNA polymerase"/>
    <property type="match status" value="1"/>
</dbReference>
<dbReference type="GO" id="GO:0006260">
    <property type="term" value="P:DNA replication"/>
    <property type="evidence" value="ECO:0007669"/>
    <property type="project" value="UniProtKB-KW"/>
</dbReference>
<sequence>MEEVWECDVKKELKRNKEMKKIFEGVPDEGPINPRDAYSGGRTMPFCLYAAASDNVEISMFDIISLYPFVNYYSPYPVGIPKIVQSPNYIVNWYEKYFIPIRRRFFKD</sequence>
<evidence type="ECO:0000256" key="7">
    <source>
        <dbReference type="ARBA" id="ARBA00023125"/>
    </source>
</evidence>
<dbReference type="Proteomes" id="UP000887572">
    <property type="component" value="Unplaced"/>
</dbReference>
<dbReference type="Pfam" id="PF03175">
    <property type="entry name" value="DNA_pol_B_2"/>
    <property type="match status" value="1"/>
</dbReference>
<dbReference type="EC" id="2.7.7.7" evidence="2"/>
<accession>A0A914GPS8</accession>
<evidence type="ECO:0000259" key="9">
    <source>
        <dbReference type="Pfam" id="PF03175"/>
    </source>
</evidence>
<keyword evidence="7" id="KW-0238">DNA-binding</keyword>
<keyword evidence="4" id="KW-0548">Nucleotidyltransferase</keyword>
<name>A0A914GPS8_GLORO</name>
<evidence type="ECO:0000256" key="2">
    <source>
        <dbReference type="ARBA" id="ARBA00012417"/>
    </source>
</evidence>
<evidence type="ECO:0000256" key="6">
    <source>
        <dbReference type="ARBA" id="ARBA00022932"/>
    </source>
</evidence>
<evidence type="ECO:0000256" key="1">
    <source>
        <dbReference type="ARBA" id="ARBA00005755"/>
    </source>
</evidence>
<dbReference type="GO" id="GO:0003887">
    <property type="term" value="F:DNA-directed DNA polymerase activity"/>
    <property type="evidence" value="ECO:0007669"/>
    <property type="project" value="UniProtKB-KW"/>
</dbReference>
<evidence type="ECO:0000313" key="10">
    <source>
        <dbReference type="Proteomes" id="UP000887572"/>
    </source>
</evidence>
<dbReference type="SUPFAM" id="SSF56672">
    <property type="entry name" value="DNA/RNA polymerases"/>
    <property type="match status" value="1"/>
</dbReference>
<evidence type="ECO:0000256" key="3">
    <source>
        <dbReference type="ARBA" id="ARBA00022679"/>
    </source>
</evidence>